<accession>A0A2N9FW89</accession>
<dbReference type="InterPro" id="IPR006564">
    <property type="entry name" value="Znf_PMZ"/>
</dbReference>
<dbReference type="Pfam" id="PF04434">
    <property type="entry name" value="SWIM"/>
    <property type="match status" value="1"/>
</dbReference>
<evidence type="ECO:0000313" key="8">
    <source>
        <dbReference type="EMBL" id="SPD13569.1"/>
    </source>
</evidence>
<dbReference type="PROSITE" id="PS50966">
    <property type="entry name" value="ZF_SWIM"/>
    <property type="match status" value="1"/>
</dbReference>
<proteinExistence type="predicted"/>
<evidence type="ECO:0000313" key="7">
    <source>
        <dbReference type="EMBL" id="SPC91562.1"/>
    </source>
</evidence>
<dbReference type="PANTHER" id="PTHR31973">
    <property type="entry name" value="POLYPROTEIN, PUTATIVE-RELATED"/>
    <property type="match status" value="1"/>
</dbReference>
<sequence>MAPVTVYIRYNGEIIFGGDYGVQYEGMHMKIIRVKQGISFKKLRRKIFSALELDHHSNVITITFRCPQEILSQRVIYMPMLINDDNAVNHMFDVLNETPQLKGVELYVIITPQLLGVGWAEGEDVQHANLDGYRGEELQEDYNVLTQPLTAPYCDIPTPLQERGGSSSRHEHLSPTLMDGCDPNRYEEHVPSIVIPVNSEGIQDERVQDDHLVDVFIASQTLHDIDDVRDDYEDSDCELIVNGCDNVDDDIQAQDSTHHIPTMEAPSPSFIANTWDNINVPYDDVVTPLYTWSKEMEFRKGLIFRDKAEVQYAAKIYSIERNQRYKVYESNVTQWGIICTNECSWKLRACQRKKHGFWEITKYNGPHTCTNIDVSKDGKMLDSNLIEREILNQVVANHGVKISALDAQIVKEYDVKVSYYKLWDAKQKAIARIYGDWVQSYEILPKFMLALQEANPTTVVKFVKKYGFEKNTERFQRVFWAFGPCIAGFVHCRPVISIDGTHLYGKYQGKLLIATSQDADNKVYPLAFAIVENESESTWKWFLCLIRLHVTQRQGICTISDRHGGIQSAIMDKNIDDWRSPNGHWRFCIRHVASNFLQRYKDRNLYNMIMRAGSANQLRKFNTTMDCIRRYNEEAGERLDEIAKEQWTYSHDGGHRYGAMTTNLSECFNGVLKGARSLPITALVKFSFFKLVSYFDDRRVKIQDQLSSGEVYSKYAMDILHRNREKAKGHKVTNFDRNQRVFDVRTRPNLGSSYRGDHTHQIKLQEGTCTCGKWQMLKIPCSHVIACCAHQNIQLGQYIDSCYTLTEQLASYSGSFEPLKDEPYWQPIEGPTLRPDPTMLRQKGRPKSTRIRNEMDWRENQPKPRCGICQEEGHNRRTCPNVRSGSTSGTGTN</sequence>
<feature type="compositionally biased region" description="Polar residues" evidence="5">
    <location>
        <begin position="881"/>
        <end position="893"/>
    </location>
</feature>
<feature type="domain" description="SWIM-type" evidence="6">
    <location>
        <begin position="760"/>
        <end position="792"/>
    </location>
</feature>
<evidence type="ECO:0000256" key="5">
    <source>
        <dbReference type="SAM" id="MobiDB-lite"/>
    </source>
</evidence>
<dbReference type="AlphaFoldDB" id="A0A2N9FW89"/>
<dbReference type="PANTHER" id="PTHR31973:SF195">
    <property type="entry name" value="MUDR FAMILY TRANSPOSASE"/>
    <property type="match status" value="1"/>
</dbReference>
<evidence type="ECO:0000256" key="4">
    <source>
        <dbReference type="PROSITE-ProRule" id="PRU00325"/>
    </source>
</evidence>
<evidence type="ECO:0000256" key="2">
    <source>
        <dbReference type="ARBA" id="ARBA00022771"/>
    </source>
</evidence>
<feature type="compositionally biased region" description="Basic and acidic residues" evidence="5">
    <location>
        <begin position="851"/>
        <end position="862"/>
    </location>
</feature>
<organism evidence="7">
    <name type="scientific">Fagus sylvatica</name>
    <name type="common">Beechnut</name>
    <dbReference type="NCBI Taxonomy" id="28930"/>
    <lineage>
        <taxon>Eukaryota</taxon>
        <taxon>Viridiplantae</taxon>
        <taxon>Streptophyta</taxon>
        <taxon>Embryophyta</taxon>
        <taxon>Tracheophyta</taxon>
        <taxon>Spermatophyta</taxon>
        <taxon>Magnoliopsida</taxon>
        <taxon>eudicotyledons</taxon>
        <taxon>Gunneridae</taxon>
        <taxon>Pentapetalae</taxon>
        <taxon>rosids</taxon>
        <taxon>fabids</taxon>
        <taxon>Fagales</taxon>
        <taxon>Fagaceae</taxon>
        <taxon>Fagus</taxon>
    </lineage>
</organism>
<evidence type="ECO:0000256" key="3">
    <source>
        <dbReference type="ARBA" id="ARBA00022833"/>
    </source>
</evidence>
<name>A0A2N9FW89_FAGSY</name>
<dbReference type="Pfam" id="PF10551">
    <property type="entry name" value="MULE"/>
    <property type="match status" value="1"/>
</dbReference>
<reference evidence="7" key="1">
    <citation type="submission" date="2018-02" db="EMBL/GenBank/DDBJ databases">
        <authorList>
            <person name="Cohen D.B."/>
            <person name="Kent A.D."/>
        </authorList>
    </citation>
    <scope>NUCLEOTIDE SEQUENCE</scope>
</reference>
<evidence type="ECO:0000256" key="1">
    <source>
        <dbReference type="ARBA" id="ARBA00022723"/>
    </source>
</evidence>
<gene>
    <name evidence="7" type="ORF">FSB_LOCUS19444</name>
    <name evidence="8" type="ORF">FSB_LOCUS41451</name>
</gene>
<keyword evidence="3" id="KW-0862">Zinc</keyword>
<dbReference type="EMBL" id="OIVN01003782">
    <property type="protein sequence ID" value="SPD13569.1"/>
    <property type="molecule type" value="Genomic_DNA"/>
</dbReference>
<feature type="region of interest" description="Disordered" evidence="5">
    <location>
        <begin position="840"/>
        <end position="893"/>
    </location>
</feature>
<dbReference type="InterPro" id="IPR007527">
    <property type="entry name" value="Znf_SWIM"/>
</dbReference>
<dbReference type="SMART" id="SM00575">
    <property type="entry name" value="ZnF_PMZ"/>
    <property type="match status" value="1"/>
</dbReference>
<keyword evidence="2 4" id="KW-0863">Zinc-finger</keyword>
<dbReference type="InterPro" id="IPR018289">
    <property type="entry name" value="MULE_transposase_dom"/>
</dbReference>
<keyword evidence="1" id="KW-0479">Metal-binding</keyword>
<protein>
    <recommendedName>
        <fullName evidence="6">SWIM-type domain-containing protein</fullName>
    </recommendedName>
</protein>
<evidence type="ECO:0000259" key="6">
    <source>
        <dbReference type="PROSITE" id="PS50966"/>
    </source>
</evidence>
<dbReference type="GO" id="GO:0008270">
    <property type="term" value="F:zinc ion binding"/>
    <property type="evidence" value="ECO:0007669"/>
    <property type="project" value="UniProtKB-KW"/>
</dbReference>
<dbReference type="EMBL" id="OIVN01001234">
    <property type="protein sequence ID" value="SPC91562.1"/>
    <property type="molecule type" value="Genomic_DNA"/>
</dbReference>